<dbReference type="Ensembl" id="ENSOANT00000063615.1">
    <property type="protein sequence ID" value="ENSOANP00000049243.1"/>
    <property type="gene ID" value="ENSOANG00000048769.1"/>
</dbReference>
<keyword evidence="1" id="KW-0646">Protease inhibitor</keyword>
<dbReference type="PANTHER" id="PTHR19441:SF30">
    <property type="entry name" value="ELAFIN"/>
    <property type="match status" value="1"/>
</dbReference>
<dbReference type="InterPro" id="IPR008197">
    <property type="entry name" value="WAP_dom"/>
</dbReference>
<proteinExistence type="predicted"/>
<dbReference type="Proteomes" id="UP000002279">
    <property type="component" value="Chromosome 17"/>
</dbReference>
<reference evidence="5 6" key="1">
    <citation type="journal article" date="2008" name="Nature">
        <title>Genome analysis of the platypus reveals unique signatures of evolution.</title>
        <authorList>
            <person name="Warren W.C."/>
            <person name="Hillier L.W."/>
            <person name="Marshall Graves J.A."/>
            <person name="Birney E."/>
            <person name="Ponting C.P."/>
            <person name="Grutzner F."/>
            <person name="Belov K."/>
            <person name="Miller W."/>
            <person name="Clarke L."/>
            <person name="Chinwalla A.T."/>
            <person name="Yang S.P."/>
            <person name="Heger A."/>
            <person name="Locke D.P."/>
            <person name="Miethke P."/>
            <person name="Waters P.D."/>
            <person name="Veyrunes F."/>
            <person name="Fulton L."/>
            <person name="Fulton B."/>
            <person name="Graves T."/>
            <person name="Wallis J."/>
            <person name="Puente X.S."/>
            <person name="Lopez-Otin C."/>
            <person name="Ordonez G.R."/>
            <person name="Eichler E.E."/>
            <person name="Chen L."/>
            <person name="Cheng Z."/>
            <person name="Deakin J.E."/>
            <person name="Alsop A."/>
            <person name="Thompson K."/>
            <person name="Kirby P."/>
            <person name="Papenfuss A.T."/>
            <person name="Wakefield M.J."/>
            <person name="Olender T."/>
            <person name="Lancet D."/>
            <person name="Huttley G.A."/>
            <person name="Smit A.F."/>
            <person name="Pask A."/>
            <person name="Temple-Smith P."/>
            <person name="Batzer M.A."/>
            <person name="Walker J.A."/>
            <person name="Konkel M.K."/>
            <person name="Harris R.S."/>
            <person name="Whittington C.M."/>
            <person name="Wong E.S."/>
            <person name="Gemmell N.J."/>
            <person name="Buschiazzo E."/>
            <person name="Vargas Jentzsch I.M."/>
            <person name="Merkel A."/>
            <person name="Schmitz J."/>
            <person name="Zemann A."/>
            <person name="Churakov G."/>
            <person name="Kriegs J.O."/>
            <person name="Brosius J."/>
            <person name="Murchison E.P."/>
            <person name="Sachidanandam R."/>
            <person name="Smith C."/>
            <person name="Hannon G.J."/>
            <person name="Tsend-Ayush E."/>
            <person name="McMillan D."/>
            <person name="Attenborough R."/>
            <person name="Rens W."/>
            <person name="Ferguson-Smith M."/>
            <person name="Lefevre C.M."/>
            <person name="Sharp J.A."/>
            <person name="Nicholas K.R."/>
            <person name="Ray D.A."/>
            <person name="Kube M."/>
            <person name="Reinhardt R."/>
            <person name="Pringle T.H."/>
            <person name="Taylor J."/>
            <person name="Jones R.C."/>
            <person name="Nixon B."/>
            <person name="Dacheux J.L."/>
            <person name="Niwa H."/>
            <person name="Sekita Y."/>
            <person name="Huang X."/>
            <person name="Stark A."/>
            <person name="Kheradpour P."/>
            <person name="Kellis M."/>
            <person name="Flicek P."/>
            <person name="Chen Y."/>
            <person name="Webber C."/>
            <person name="Hardison R."/>
            <person name="Nelson J."/>
            <person name="Hallsworth-Pepin K."/>
            <person name="Delehaunty K."/>
            <person name="Markovic C."/>
            <person name="Minx P."/>
            <person name="Feng Y."/>
            <person name="Kremitzki C."/>
            <person name="Mitreva M."/>
            <person name="Glasscock J."/>
            <person name="Wylie T."/>
            <person name="Wohldmann P."/>
            <person name="Thiru P."/>
            <person name="Nhan M.N."/>
            <person name="Pohl C.S."/>
            <person name="Smith S.M."/>
            <person name="Hou S."/>
            <person name="Nefedov M."/>
            <person name="de Jong P.J."/>
            <person name="Renfree M.B."/>
            <person name="Mardis E.R."/>
            <person name="Wilson R.K."/>
        </authorList>
    </citation>
    <scope>NUCLEOTIDE SEQUENCE [LARGE SCALE GENOMIC DNA]</scope>
    <source>
        <strain evidence="5 6">Glennie</strain>
    </source>
</reference>
<dbReference type="PROSITE" id="PS51390">
    <property type="entry name" value="WAP"/>
    <property type="match status" value="1"/>
</dbReference>
<evidence type="ECO:0000313" key="6">
    <source>
        <dbReference type="Proteomes" id="UP000002279"/>
    </source>
</evidence>
<evidence type="ECO:0000259" key="4">
    <source>
        <dbReference type="PROSITE" id="PS51390"/>
    </source>
</evidence>
<dbReference type="InterPro" id="IPR036645">
    <property type="entry name" value="Elafin-like_sf"/>
</dbReference>
<dbReference type="SMART" id="SM00217">
    <property type="entry name" value="WAP"/>
    <property type="match status" value="1"/>
</dbReference>
<dbReference type="PANTHER" id="PTHR19441">
    <property type="entry name" value="WHEY ACDIC PROTEIN WAP"/>
    <property type="match status" value="1"/>
</dbReference>
<keyword evidence="2" id="KW-0732">Signal</keyword>
<feature type="domain" description="WAP" evidence="4">
    <location>
        <begin position="26"/>
        <end position="73"/>
    </location>
</feature>
<evidence type="ECO:0000256" key="3">
    <source>
        <dbReference type="ARBA" id="ARBA00023157"/>
    </source>
</evidence>
<reference evidence="5" key="3">
    <citation type="submission" date="2025-09" db="UniProtKB">
        <authorList>
            <consortium name="Ensembl"/>
        </authorList>
    </citation>
    <scope>IDENTIFICATION</scope>
    <source>
        <strain evidence="5">Glennie</strain>
    </source>
</reference>
<organism evidence="5 6">
    <name type="scientific">Ornithorhynchus anatinus</name>
    <name type="common">Duckbill platypus</name>
    <dbReference type="NCBI Taxonomy" id="9258"/>
    <lineage>
        <taxon>Eukaryota</taxon>
        <taxon>Metazoa</taxon>
        <taxon>Chordata</taxon>
        <taxon>Craniata</taxon>
        <taxon>Vertebrata</taxon>
        <taxon>Euteleostomi</taxon>
        <taxon>Mammalia</taxon>
        <taxon>Monotremata</taxon>
        <taxon>Ornithorhynchidae</taxon>
        <taxon>Ornithorhynchus</taxon>
    </lineage>
</organism>
<keyword evidence="6" id="KW-1185">Reference proteome</keyword>
<dbReference type="AlphaFoldDB" id="A0A6I8P8T3"/>
<evidence type="ECO:0000256" key="2">
    <source>
        <dbReference type="ARBA" id="ARBA00022729"/>
    </source>
</evidence>
<reference evidence="5" key="2">
    <citation type="submission" date="2025-08" db="UniProtKB">
        <authorList>
            <consortium name="Ensembl"/>
        </authorList>
    </citation>
    <scope>IDENTIFICATION</scope>
    <source>
        <strain evidence="5">Glennie</strain>
    </source>
</reference>
<keyword evidence="3" id="KW-1015">Disulfide bond</keyword>
<dbReference type="GO" id="GO:0005576">
    <property type="term" value="C:extracellular region"/>
    <property type="evidence" value="ECO:0007669"/>
    <property type="project" value="InterPro"/>
</dbReference>
<dbReference type="SUPFAM" id="SSF57256">
    <property type="entry name" value="Elafin-like"/>
    <property type="match status" value="1"/>
</dbReference>
<accession>A0A6I8P8T3</accession>
<evidence type="ECO:0000256" key="1">
    <source>
        <dbReference type="ARBA" id="ARBA00022690"/>
    </source>
</evidence>
<name>A0A6I8P8T3_ORNAN</name>
<dbReference type="InParanoid" id="A0A6I8P8T3"/>
<dbReference type="InterPro" id="IPR050514">
    <property type="entry name" value="WAP_four-disulfide_core"/>
</dbReference>
<protein>
    <recommendedName>
        <fullName evidence="4">WAP domain-containing protein</fullName>
    </recommendedName>
</protein>
<sequence length="77" mass="8321">MKLGRIRPKREGICLMGHQWSSGPGDGTKSGRCPPPPKGYRGSCYESCKGDQYCPPKHKCCSNGCGRSCKLAVTDSE</sequence>
<dbReference type="GO" id="GO:0030414">
    <property type="term" value="F:peptidase inhibitor activity"/>
    <property type="evidence" value="ECO:0007669"/>
    <property type="project" value="UniProtKB-KW"/>
</dbReference>
<dbReference type="Gene3D" id="4.10.75.10">
    <property type="entry name" value="Elafin-like"/>
    <property type="match status" value="1"/>
</dbReference>
<dbReference type="Pfam" id="PF00095">
    <property type="entry name" value="WAP"/>
    <property type="match status" value="1"/>
</dbReference>
<dbReference type="PRINTS" id="PR00003">
    <property type="entry name" value="4DISULPHCORE"/>
</dbReference>
<dbReference type="Bgee" id="ENSOANG00000048769">
    <property type="expression patterns" value="Expressed in liver and 2 other cell types or tissues"/>
</dbReference>
<evidence type="ECO:0000313" key="5">
    <source>
        <dbReference type="Ensembl" id="ENSOANP00000049243.1"/>
    </source>
</evidence>